<accession>A0AC35G4Z4</accession>
<protein>
    <submittedName>
        <fullName evidence="2">Protein kinase domain-containing protein</fullName>
    </submittedName>
</protein>
<organism evidence="1 2">
    <name type="scientific">Panagrolaimus sp. PS1159</name>
    <dbReference type="NCBI Taxonomy" id="55785"/>
    <lineage>
        <taxon>Eukaryota</taxon>
        <taxon>Metazoa</taxon>
        <taxon>Ecdysozoa</taxon>
        <taxon>Nematoda</taxon>
        <taxon>Chromadorea</taxon>
        <taxon>Rhabditida</taxon>
        <taxon>Tylenchina</taxon>
        <taxon>Panagrolaimomorpha</taxon>
        <taxon>Panagrolaimoidea</taxon>
        <taxon>Panagrolaimidae</taxon>
        <taxon>Panagrolaimus</taxon>
    </lineage>
</organism>
<evidence type="ECO:0000313" key="2">
    <source>
        <dbReference type="WBParaSite" id="PS1159_v2.g23619.t1"/>
    </source>
</evidence>
<proteinExistence type="predicted"/>
<evidence type="ECO:0000313" key="1">
    <source>
        <dbReference type="Proteomes" id="UP000887580"/>
    </source>
</evidence>
<reference evidence="2" key="1">
    <citation type="submission" date="2022-11" db="UniProtKB">
        <authorList>
            <consortium name="WormBaseParasite"/>
        </authorList>
    </citation>
    <scope>IDENTIFICATION</scope>
</reference>
<sequence>MELKTLSNCIISGIETACFKLCKTCSETSHCGNPNACTSCYPGDNKVSENIDDKFFQCSKECDVIQIRLDDGSYFCPSPTESSTLKFLTETTEANSLVSKSSKHVESNTTWTIFIAIVFLGVIIIIALWISRKNALKKTISNNHFQEICVTNKKSFISPSSNISKSLIKPSFTKQVAPEKTKTSLEVIMNNKDFEKGKKLRGGNYSTVFEGTLRGEIVAIKVARKEGKKNIYKELQVYEKVEHPSIIKALGY</sequence>
<dbReference type="Proteomes" id="UP000887580">
    <property type="component" value="Unplaced"/>
</dbReference>
<name>A0AC35G4Z4_9BILA</name>
<dbReference type="WBParaSite" id="PS1159_v2.g23619.t1">
    <property type="protein sequence ID" value="PS1159_v2.g23619.t1"/>
    <property type="gene ID" value="PS1159_v2.g23619"/>
</dbReference>